<comment type="caution">
    <text evidence="4">The sequence shown here is derived from an EMBL/GenBank/DDBJ whole genome shotgun (WGS) entry which is preliminary data.</text>
</comment>
<evidence type="ECO:0000256" key="1">
    <source>
        <dbReference type="PROSITE-ProRule" id="PRU00042"/>
    </source>
</evidence>
<keyword evidence="5" id="KW-1185">Reference proteome</keyword>
<evidence type="ECO:0000256" key="2">
    <source>
        <dbReference type="SAM" id="MobiDB-lite"/>
    </source>
</evidence>
<keyword evidence="1" id="KW-0479">Metal-binding</keyword>
<sequence length="181" mass="19940">MQPSPSSMSFPNKHDSNGAPIQCHPDHNLGQLLSLGLCTPEGQPSTDTKSKLANRAEDRLFSCNYCMKKFYSSQALGGHQNAHKRERGAAKRHHHHSDPRTTIMLSTMAASLNYAVASLGIKPHSLPHNPTQAGGIQKTPLPTPLRREDHAMEASDSTWPGSFRFKKQGSSMNHLDLNLRL</sequence>
<keyword evidence="1" id="KW-0862">Zinc</keyword>
<evidence type="ECO:0000259" key="3">
    <source>
        <dbReference type="PROSITE" id="PS50157"/>
    </source>
</evidence>
<dbReference type="EMBL" id="JAGKQH010000003">
    <property type="protein sequence ID" value="KAG6604153.1"/>
    <property type="molecule type" value="Genomic_DNA"/>
</dbReference>
<dbReference type="Proteomes" id="UP000685013">
    <property type="component" value="Chromosome 3"/>
</dbReference>
<dbReference type="InterPro" id="IPR013087">
    <property type="entry name" value="Znf_C2H2_type"/>
</dbReference>
<keyword evidence="1" id="KW-0863">Zinc-finger</keyword>
<accession>A0AAV6NWM4</accession>
<feature type="compositionally biased region" description="Polar residues" evidence="2">
    <location>
        <begin position="1"/>
        <end position="10"/>
    </location>
</feature>
<feature type="region of interest" description="Disordered" evidence="2">
    <location>
        <begin position="1"/>
        <end position="25"/>
    </location>
</feature>
<evidence type="ECO:0000313" key="5">
    <source>
        <dbReference type="Proteomes" id="UP000685013"/>
    </source>
</evidence>
<dbReference type="GO" id="GO:0008270">
    <property type="term" value="F:zinc ion binding"/>
    <property type="evidence" value="ECO:0007669"/>
    <property type="project" value="UniProtKB-KW"/>
</dbReference>
<feature type="domain" description="C2H2-type" evidence="3">
    <location>
        <begin position="61"/>
        <end position="88"/>
    </location>
</feature>
<evidence type="ECO:0000313" key="4">
    <source>
        <dbReference type="EMBL" id="KAG6604153.1"/>
    </source>
</evidence>
<proteinExistence type="predicted"/>
<name>A0AAV6NWM4_9ROSI</name>
<dbReference type="PANTHER" id="PTHR47593">
    <property type="entry name" value="ZINC FINGER PROTEIN 4-LIKE"/>
    <property type="match status" value="1"/>
</dbReference>
<gene>
    <name evidence="4" type="primary">ZFP7</name>
    <name evidence="4" type="ORF">SDJN03_04762</name>
</gene>
<reference evidence="4 5" key="1">
    <citation type="journal article" date="2021" name="Hortic Res">
        <title>The domestication of Cucurbita argyrosperma as revealed by the genome of its wild relative.</title>
        <authorList>
            <person name="Barrera-Redondo J."/>
            <person name="Sanchez-de la Vega G."/>
            <person name="Aguirre-Liguori J.A."/>
            <person name="Castellanos-Morales G."/>
            <person name="Gutierrez-Guerrero Y.T."/>
            <person name="Aguirre-Dugua X."/>
            <person name="Aguirre-Planter E."/>
            <person name="Tenaillon M.I."/>
            <person name="Lira-Saade R."/>
            <person name="Eguiarte L.E."/>
        </authorList>
    </citation>
    <scope>NUCLEOTIDE SEQUENCE [LARGE SCALE GENOMIC DNA]</scope>
    <source>
        <strain evidence="4">JBR-2021</strain>
    </source>
</reference>
<dbReference type="AlphaFoldDB" id="A0AAV6NWM4"/>
<dbReference type="PROSITE" id="PS00028">
    <property type="entry name" value="ZINC_FINGER_C2H2_1"/>
    <property type="match status" value="1"/>
</dbReference>
<dbReference type="PROSITE" id="PS50157">
    <property type="entry name" value="ZINC_FINGER_C2H2_2"/>
    <property type="match status" value="1"/>
</dbReference>
<feature type="region of interest" description="Disordered" evidence="2">
    <location>
        <begin position="76"/>
        <end position="98"/>
    </location>
</feature>
<dbReference type="PANTHER" id="PTHR47593:SF9">
    <property type="entry name" value="C2H2-TYPE DOMAIN-CONTAINING PROTEIN"/>
    <property type="match status" value="1"/>
</dbReference>
<feature type="compositionally biased region" description="Basic residues" evidence="2">
    <location>
        <begin position="81"/>
        <end position="97"/>
    </location>
</feature>
<feature type="non-terminal residue" evidence="4">
    <location>
        <position position="1"/>
    </location>
</feature>
<protein>
    <submittedName>
        <fullName evidence="4">Zinc finger protein 7</fullName>
    </submittedName>
</protein>
<dbReference type="InterPro" id="IPR053266">
    <property type="entry name" value="Zinc_finger_protein_7"/>
</dbReference>
<organism evidence="4 5">
    <name type="scientific">Cucurbita argyrosperma subsp. sororia</name>
    <dbReference type="NCBI Taxonomy" id="37648"/>
    <lineage>
        <taxon>Eukaryota</taxon>
        <taxon>Viridiplantae</taxon>
        <taxon>Streptophyta</taxon>
        <taxon>Embryophyta</taxon>
        <taxon>Tracheophyta</taxon>
        <taxon>Spermatophyta</taxon>
        <taxon>Magnoliopsida</taxon>
        <taxon>eudicotyledons</taxon>
        <taxon>Gunneridae</taxon>
        <taxon>Pentapetalae</taxon>
        <taxon>rosids</taxon>
        <taxon>fabids</taxon>
        <taxon>Cucurbitales</taxon>
        <taxon>Cucurbitaceae</taxon>
        <taxon>Cucurbiteae</taxon>
        <taxon>Cucurbita</taxon>
    </lineage>
</organism>